<evidence type="ECO:0000313" key="5">
    <source>
        <dbReference type="EMBL" id="KOS20047.1"/>
    </source>
</evidence>
<feature type="transmembrane region" description="Helical" evidence="3">
    <location>
        <begin position="473"/>
        <end position="495"/>
    </location>
</feature>
<dbReference type="GO" id="GO:0000329">
    <property type="term" value="C:fungal-type vacuole membrane"/>
    <property type="evidence" value="ECO:0007669"/>
    <property type="project" value="TreeGrafter"/>
</dbReference>
<dbReference type="PANTHER" id="PTHR23520">
    <property type="entry name" value="TRANSPORTER, PUTATIVE (AFU_ORTHOLOGUE AFUA_3G04000)-RELATED"/>
    <property type="match status" value="1"/>
</dbReference>
<feature type="region of interest" description="Disordered" evidence="2">
    <location>
        <begin position="228"/>
        <end position="292"/>
    </location>
</feature>
<comment type="caution">
    <text evidence="5">The sequence shown here is derived from an EMBL/GenBank/DDBJ whole genome shotgun (WGS) entry which is preliminary data.</text>
</comment>
<feature type="transmembrane region" description="Helical" evidence="3">
    <location>
        <begin position="96"/>
        <end position="114"/>
    </location>
</feature>
<evidence type="ECO:0000259" key="4">
    <source>
        <dbReference type="PROSITE" id="PS50850"/>
    </source>
</evidence>
<sequence>MSSLVTRLVAGPARWLYHEFGIASVHQTGPDGWLILLARACRMFSFGAISLIMALFLSSLRFSDLQIGAFMTLTLVGDVVLSLLLAAVADGIGRRRIFLVGGLLMAASGLVFTLSENYWVLLGAAVGGVMSATGGDFGPFRSIEESTLAHLTTPATRADVLSWYVTTSTLGSAAGMEVSGRIVDFLKAHQGRDTKRAYHLMFWAYVAMGVLSMVLSFLMSRKCEINTARGKDDAASSSSSSPSSSSSTTADEDTRPLLGEDTAGSSDSSSSDSISSSSSSSNAIVDNNSRQGEASSPWWRKVLGSRGISQISPESRPVIIKLWILLTIDSLADGMVTDALTNLYLTRKFGLSESYLGDIMASSYLLMALSTVFAGPLARRLGLVNTMVFTHLPSSAAVLLLPLPQGIALSIVLLLIDKGLNSMDQGPRAALIAAIVRPEERTVVMGITTTLRTLASTVGPSLTGYLAGTDSFWIAYVIAGLLRIGYDLGLFWIFVGIKLHAHEESQEDKAEE</sequence>
<dbReference type="GO" id="GO:0022857">
    <property type="term" value="F:transmembrane transporter activity"/>
    <property type="evidence" value="ECO:0007669"/>
    <property type="project" value="InterPro"/>
</dbReference>
<dbReference type="Pfam" id="PF07690">
    <property type="entry name" value="MFS_1"/>
    <property type="match status" value="2"/>
</dbReference>
<dbReference type="STRING" id="150374.A0A0M8MZI2"/>
<keyword evidence="3" id="KW-0812">Transmembrane</keyword>
<feature type="domain" description="Major facilitator superfamily (MFS) profile" evidence="4">
    <location>
        <begin position="318"/>
        <end position="512"/>
    </location>
</feature>
<evidence type="ECO:0000256" key="1">
    <source>
        <dbReference type="ARBA" id="ARBA00004141"/>
    </source>
</evidence>
<gene>
    <name evidence="5" type="ORF">ESCO_005741</name>
</gene>
<dbReference type="OrthoDB" id="10027823at2759"/>
<dbReference type="AlphaFoldDB" id="A0A0M8MZI2"/>
<dbReference type="InterPro" id="IPR011701">
    <property type="entry name" value="MFS"/>
</dbReference>
<evidence type="ECO:0000256" key="3">
    <source>
        <dbReference type="SAM" id="Phobius"/>
    </source>
</evidence>
<dbReference type="SUPFAM" id="SSF103473">
    <property type="entry name" value="MFS general substrate transporter"/>
    <property type="match status" value="1"/>
</dbReference>
<dbReference type="Proteomes" id="UP000053831">
    <property type="component" value="Unassembled WGS sequence"/>
</dbReference>
<proteinExistence type="predicted"/>
<feature type="transmembrane region" description="Helical" evidence="3">
    <location>
        <begin position="200"/>
        <end position="219"/>
    </location>
</feature>
<dbReference type="Gene3D" id="1.20.1250.20">
    <property type="entry name" value="MFS general substrate transporter like domains"/>
    <property type="match status" value="2"/>
</dbReference>
<feature type="transmembrane region" description="Helical" evidence="3">
    <location>
        <begin position="43"/>
        <end position="62"/>
    </location>
</feature>
<dbReference type="InterPro" id="IPR020846">
    <property type="entry name" value="MFS_dom"/>
</dbReference>
<feature type="transmembrane region" description="Helical" evidence="3">
    <location>
        <begin position="355"/>
        <end position="375"/>
    </location>
</feature>
<feature type="compositionally biased region" description="Low complexity" evidence="2">
    <location>
        <begin position="236"/>
        <end position="247"/>
    </location>
</feature>
<dbReference type="PANTHER" id="PTHR23520:SF5">
    <property type="entry name" value="TRANSPORTER, PUTATIVE (AFU_ORTHOLOGUE AFUA_3G04000)-RELATED"/>
    <property type="match status" value="1"/>
</dbReference>
<dbReference type="PROSITE" id="PS50850">
    <property type="entry name" value="MFS"/>
    <property type="match status" value="1"/>
</dbReference>
<keyword evidence="6" id="KW-1185">Reference proteome</keyword>
<evidence type="ECO:0000256" key="2">
    <source>
        <dbReference type="SAM" id="MobiDB-lite"/>
    </source>
</evidence>
<comment type="subcellular location">
    <subcellularLocation>
        <location evidence="1">Membrane</location>
        <topology evidence="1">Multi-pass membrane protein</topology>
    </subcellularLocation>
</comment>
<evidence type="ECO:0000313" key="6">
    <source>
        <dbReference type="Proteomes" id="UP000053831"/>
    </source>
</evidence>
<feature type="transmembrane region" description="Helical" evidence="3">
    <location>
        <begin position="68"/>
        <end position="89"/>
    </location>
</feature>
<organism evidence="5 6">
    <name type="scientific">Escovopsis weberi</name>
    <dbReference type="NCBI Taxonomy" id="150374"/>
    <lineage>
        <taxon>Eukaryota</taxon>
        <taxon>Fungi</taxon>
        <taxon>Dikarya</taxon>
        <taxon>Ascomycota</taxon>
        <taxon>Pezizomycotina</taxon>
        <taxon>Sordariomycetes</taxon>
        <taxon>Hypocreomycetidae</taxon>
        <taxon>Hypocreales</taxon>
        <taxon>Hypocreaceae</taxon>
        <taxon>Escovopsis</taxon>
    </lineage>
</organism>
<reference evidence="5 6" key="1">
    <citation type="submission" date="2015-07" db="EMBL/GenBank/DDBJ databases">
        <title>The genome of the fungus Escovopsis weberi, a specialized disease agent of ant agriculture.</title>
        <authorList>
            <person name="de Man T.J."/>
            <person name="Stajich J.E."/>
            <person name="Kubicek C.P."/>
            <person name="Chenthamara K."/>
            <person name="Atanasova L."/>
            <person name="Druzhinina I.S."/>
            <person name="Birnbaum S."/>
            <person name="Barribeau S.M."/>
            <person name="Teiling C."/>
            <person name="Suen G."/>
            <person name="Currie C."/>
            <person name="Gerardo N.M."/>
        </authorList>
    </citation>
    <scope>NUCLEOTIDE SEQUENCE [LARGE SCALE GENOMIC DNA]</scope>
</reference>
<dbReference type="InterPro" id="IPR036259">
    <property type="entry name" value="MFS_trans_sf"/>
</dbReference>
<protein>
    <submittedName>
        <fullName evidence="5">Putative membrane protein</fullName>
    </submittedName>
</protein>
<feature type="compositionally biased region" description="Polar residues" evidence="2">
    <location>
        <begin position="282"/>
        <end position="292"/>
    </location>
</feature>
<accession>A0A0M8MZI2</accession>
<feature type="compositionally biased region" description="Low complexity" evidence="2">
    <location>
        <begin position="265"/>
        <end position="281"/>
    </location>
</feature>
<name>A0A0M8MZI2_ESCWE</name>
<dbReference type="EMBL" id="LGSR01000019">
    <property type="protein sequence ID" value="KOS20047.1"/>
    <property type="molecule type" value="Genomic_DNA"/>
</dbReference>
<feature type="transmembrane region" description="Helical" evidence="3">
    <location>
        <begin position="395"/>
        <end position="416"/>
    </location>
</feature>
<keyword evidence="3" id="KW-1133">Transmembrane helix</keyword>
<keyword evidence="3" id="KW-0472">Membrane</keyword>